<comment type="cofactor">
    <cofactor evidence="2">
        <name>Mg(2+)</name>
        <dbReference type="ChEBI" id="CHEBI:18420"/>
    </cofactor>
</comment>
<evidence type="ECO:0000256" key="4">
    <source>
        <dbReference type="ARBA" id="ARBA00012552"/>
    </source>
</evidence>
<dbReference type="EC" id="3.6.4.13" evidence="4"/>
<dbReference type="GO" id="GO:0005524">
    <property type="term" value="F:ATP binding"/>
    <property type="evidence" value="ECO:0007669"/>
    <property type="project" value="UniProtKB-KW"/>
</dbReference>
<feature type="domain" description="Helicase C-terminal" evidence="12">
    <location>
        <begin position="367"/>
        <end position="517"/>
    </location>
</feature>
<name>A0A0F4ZH46_9PEZI</name>
<dbReference type="EMBL" id="LAEV01000633">
    <property type="protein sequence ID" value="KKA29934.1"/>
    <property type="molecule type" value="Genomic_DNA"/>
</dbReference>
<dbReference type="SMART" id="SM00490">
    <property type="entry name" value="HELICc"/>
    <property type="match status" value="1"/>
</dbReference>
<keyword evidence="7" id="KW-0347">Helicase</keyword>
<dbReference type="Pfam" id="PF00271">
    <property type="entry name" value="Helicase_C"/>
    <property type="match status" value="1"/>
</dbReference>
<dbReference type="PANTHER" id="PTHR12131">
    <property type="entry name" value="ATP-DEPENDENT RNA AND DNA HELICASE"/>
    <property type="match status" value="1"/>
</dbReference>
<dbReference type="InterPro" id="IPR022192">
    <property type="entry name" value="SUV3_C"/>
</dbReference>
<keyword evidence="10" id="KW-0496">Mitochondrion</keyword>
<evidence type="ECO:0000256" key="3">
    <source>
        <dbReference type="ARBA" id="ARBA00004173"/>
    </source>
</evidence>
<comment type="catalytic activity">
    <reaction evidence="11">
        <text>ATP + H2O = ADP + phosphate + H(+)</text>
        <dbReference type="Rhea" id="RHEA:13065"/>
        <dbReference type="ChEBI" id="CHEBI:15377"/>
        <dbReference type="ChEBI" id="CHEBI:15378"/>
        <dbReference type="ChEBI" id="CHEBI:30616"/>
        <dbReference type="ChEBI" id="CHEBI:43474"/>
        <dbReference type="ChEBI" id="CHEBI:456216"/>
        <dbReference type="EC" id="3.6.4.13"/>
    </reaction>
</comment>
<evidence type="ECO:0000259" key="12">
    <source>
        <dbReference type="PROSITE" id="PS51194"/>
    </source>
</evidence>
<proteinExistence type="predicted"/>
<evidence type="ECO:0000256" key="7">
    <source>
        <dbReference type="ARBA" id="ARBA00022806"/>
    </source>
</evidence>
<evidence type="ECO:0000313" key="14">
    <source>
        <dbReference type="Proteomes" id="UP000033483"/>
    </source>
</evidence>
<sequence length="739" mass="83010">MFSASLKRLPHIQTQRLAVGQSGRHAGAARAVGPSLFSSVVPKIQCAAFSTTEFGVPKEDVEFAIETGEVSARRPAPKSKHGMFFEMVLVCFSRIVPANAPWSQISEEFGAFGIKSMSEYLRERSQFRGIIDKSMSSSMAGFIDPKTNPLYNTLRQSFVRGGMKSLRASLRYAFQMYLFRHNLSEKLTQQHSKLADMRFPWEWFPATRAMPRTVHLHVGPTNSGKTYHALKALEEARSGIYCGPLRLLAHEIYSRFQAKNKPCALMTGEEQRIPQDVDDYFISCTVEMTPLSKPVDVAVIDEIQMISDDDRGSGWTSAFLGLQAKELHLCGEERTVDIIKSLCDSIGDKCIVHRYQRLTPLKAAETTVSKDFSDLQKGDCIVAFSRVNLHAMKDAIETATGRRCAIIYGSLPPEVRAQQAELFNNPDNEYDFMVASDAIGMGLNLEIKRVIFETTTKNDGYGWRELTVSELRQIGGRAGRFKTARQGMLEDNSLESKVGIVTTLEPSDLKVVQAKLWKDAPPIDKVSVFPPVAVIEQFAQYFPPATPFKFVLLRLKEIATLSNRFNLFIKDELLQVADLIQPFDLDIHDRCVLLTAPAYLRDPMMKHVVTGVAKCIANGGGGELLNIPEIPLTTLDIDMESVPIEQHKEYMRMLESLHGAIVLYLWVSYRFPGVFTSQQMAFKVRGMVQEKINQGLERLAHTDGELELNRKAQRAMAYLKKREEEKLLADEAEVEAMRG</sequence>
<accession>A0A0F4ZH46</accession>
<dbReference type="CDD" id="cd17913">
    <property type="entry name" value="DEXQc_Suv3"/>
    <property type="match status" value="1"/>
</dbReference>
<dbReference type="Proteomes" id="UP000033483">
    <property type="component" value="Unassembled WGS sequence"/>
</dbReference>
<dbReference type="PANTHER" id="PTHR12131:SF1">
    <property type="entry name" value="ATP-DEPENDENT RNA HELICASE SUPV3L1, MITOCHONDRIAL-RELATED"/>
    <property type="match status" value="1"/>
</dbReference>
<evidence type="ECO:0000256" key="8">
    <source>
        <dbReference type="ARBA" id="ARBA00022840"/>
    </source>
</evidence>
<dbReference type="GO" id="GO:0045025">
    <property type="term" value="C:mitochondrial degradosome"/>
    <property type="evidence" value="ECO:0007669"/>
    <property type="project" value="TreeGrafter"/>
</dbReference>
<dbReference type="GO" id="GO:0016787">
    <property type="term" value="F:hydrolase activity"/>
    <property type="evidence" value="ECO:0007669"/>
    <property type="project" value="UniProtKB-KW"/>
</dbReference>
<dbReference type="GO" id="GO:0000965">
    <property type="term" value="P:mitochondrial RNA 3'-end processing"/>
    <property type="evidence" value="ECO:0007669"/>
    <property type="project" value="TreeGrafter"/>
</dbReference>
<dbReference type="FunFam" id="3.40.50.300:FF:000269">
    <property type="entry name" value="ATP-dependent RNA helicase SUPV3L1, mitochondrial"/>
    <property type="match status" value="1"/>
</dbReference>
<dbReference type="InterPro" id="IPR055206">
    <property type="entry name" value="DEXQc_SUV3"/>
</dbReference>
<keyword evidence="14" id="KW-1185">Reference proteome</keyword>
<dbReference type="GO" id="GO:0003724">
    <property type="term" value="F:RNA helicase activity"/>
    <property type="evidence" value="ECO:0007669"/>
    <property type="project" value="UniProtKB-EC"/>
</dbReference>
<dbReference type="InterPro" id="IPR050699">
    <property type="entry name" value="RNA-DNA_Helicase"/>
</dbReference>
<keyword evidence="6" id="KW-0378">Hydrolase</keyword>
<dbReference type="InterPro" id="IPR001650">
    <property type="entry name" value="Helicase_C-like"/>
</dbReference>
<keyword evidence="5" id="KW-0547">Nucleotide-binding</keyword>
<dbReference type="InterPro" id="IPR027417">
    <property type="entry name" value="P-loop_NTPase"/>
</dbReference>
<comment type="caution">
    <text evidence="13">The sequence shown here is derived from an EMBL/GenBank/DDBJ whole genome shotgun (WGS) entry which is preliminary data.</text>
</comment>
<comment type="cofactor">
    <cofactor evidence="1">
        <name>Mn(2+)</name>
        <dbReference type="ChEBI" id="CHEBI:29035"/>
    </cofactor>
</comment>
<evidence type="ECO:0000256" key="10">
    <source>
        <dbReference type="ARBA" id="ARBA00023128"/>
    </source>
</evidence>
<gene>
    <name evidence="13" type="ORF">TD95_004798</name>
</gene>
<evidence type="ECO:0000256" key="9">
    <source>
        <dbReference type="ARBA" id="ARBA00022946"/>
    </source>
</evidence>
<protein>
    <recommendedName>
        <fullName evidence="4">RNA helicase</fullName>
        <ecNumber evidence="4">3.6.4.13</ecNumber>
    </recommendedName>
</protein>
<evidence type="ECO:0000256" key="6">
    <source>
        <dbReference type="ARBA" id="ARBA00022801"/>
    </source>
</evidence>
<dbReference type="Pfam" id="PF12513">
    <property type="entry name" value="SUV3_C"/>
    <property type="match status" value="1"/>
</dbReference>
<comment type="subcellular location">
    <subcellularLocation>
        <location evidence="3">Mitochondrion</location>
    </subcellularLocation>
</comment>
<evidence type="ECO:0000256" key="11">
    <source>
        <dbReference type="ARBA" id="ARBA00047984"/>
    </source>
</evidence>
<keyword evidence="9" id="KW-0809">Transit peptide</keyword>
<dbReference type="InterPro" id="IPR044774">
    <property type="entry name" value="Suv3_DEXQc"/>
</dbReference>
<dbReference type="AlphaFoldDB" id="A0A0F4ZH46"/>
<dbReference type="SUPFAM" id="SSF52540">
    <property type="entry name" value="P-loop containing nucleoside triphosphate hydrolases"/>
    <property type="match status" value="1"/>
</dbReference>
<evidence type="ECO:0000256" key="1">
    <source>
        <dbReference type="ARBA" id="ARBA00001936"/>
    </source>
</evidence>
<dbReference type="Gene3D" id="3.40.50.300">
    <property type="entry name" value="P-loop containing nucleotide triphosphate hydrolases"/>
    <property type="match status" value="2"/>
</dbReference>
<evidence type="ECO:0000256" key="5">
    <source>
        <dbReference type="ARBA" id="ARBA00022741"/>
    </source>
</evidence>
<dbReference type="InterPro" id="IPR041082">
    <property type="entry name" value="Suv3_C_1"/>
</dbReference>
<dbReference type="Pfam" id="PF18147">
    <property type="entry name" value="Suv3_C_1"/>
    <property type="match status" value="1"/>
</dbReference>
<dbReference type="Gene3D" id="1.20.272.40">
    <property type="match status" value="1"/>
</dbReference>
<dbReference type="FunFam" id="3.40.50.300:FF:000957">
    <property type="entry name" value="ATP-dependent RNA helicase SUV3L, mitochondrial"/>
    <property type="match status" value="1"/>
</dbReference>
<organism evidence="13 14">
    <name type="scientific">Thielaviopsis punctulata</name>
    <dbReference type="NCBI Taxonomy" id="72032"/>
    <lineage>
        <taxon>Eukaryota</taxon>
        <taxon>Fungi</taxon>
        <taxon>Dikarya</taxon>
        <taxon>Ascomycota</taxon>
        <taxon>Pezizomycotina</taxon>
        <taxon>Sordariomycetes</taxon>
        <taxon>Hypocreomycetidae</taxon>
        <taxon>Microascales</taxon>
        <taxon>Ceratocystidaceae</taxon>
        <taxon>Thielaviopsis</taxon>
    </lineage>
</organism>
<dbReference type="Pfam" id="PF22527">
    <property type="entry name" value="DEXQc_Suv3"/>
    <property type="match status" value="1"/>
</dbReference>
<dbReference type="OrthoDB" id="6692397at2759"/>
<keyword evidence="8" id="KW-0067">ATP-binding</keyword>
<dbReference type="CDD" id="cd18805">
    <property type="entry name" value="SF2_C_suv3"/>
    <property type="match status" value="1"/>
</dbReference>
<dbReference type="PROSITE" id="PS51194">
    <property type="entry name" value="HELICASE_CTER"/>
    <property type="match status" value="1"/>
</dbReference>
<dbReference type="Gene3D" id="1.20.58.1080">
    <property type="match status" value="1"/>
</dbReference>
<evidence type="ECO:0000313" key="13">
    <source>
        <dbReference type="EMBL" id="KKA29934.1"/>
    </source>
</evidence>
<reference evidence="13 14" key="1">
    <citation type="submission" date="2015-03" db="EMBL/GenBank/DDBJ databases">
        <authorList>
            <person name="Radwan O."/>
            <person name="Al-Naeli F.A."/>
            <person name="Rendon G.A."/>
            <person name="Fields C."/>
        </authorList>
    </citation>
    <scope>NUCLEOTIDE SEQUENCE [LARGE SCALE GENOMIC DNA]</scope>
    <source>
        <strain evidence="13">CR-DP1</strain>
    </source>
</reference>
<evidence type="ECO:0000256" key="2">
    <source>
        <dbReference type="ARBA" id="ARBA00001946"/>
    </source>
</evidence>